<gene>
    <name evidence="14" type="primary">pcrA_1</name>
    <name evidence="14" type="ORF">HRbin17_02181</name>
</gene>
<dbReference type="GO" id="GO:0005829">
    <property type="term" value="C:cytosol"/>
    <property type="evidence" value="ECO:0007669"/>
    <property type="project" value="TreeGrafter"/>
</dbReference>
<keyword evidence="3 11" id="KW-0378">Hydrolase</keyword>
<dbReference type="Pfam" id="PF00580">
    <property type="entry name" value="UvrD-helicase"/>
    <property type="match status" value="1"/>
</dbReference>
<keyword evidence="7" id="KW-0413">Isomerase</keyword>
<evidence type="ECO:0000313" key="14">
    <source>
        <dbReference type="EMBL" id="GBC99652.1"/>
    </source>
</evidence>
<accession>A0A2H5XEQ2</accession>
<protein>
    <recommendedName>
        <fullName evidence="9">DNA 3'-5' helicase</fullName>
        <ecNumber evidence="9">5.6.2.4</ecNumber>
    </recommendedName>
</protein>
<comment type="similarity">
    <text evidence="1">Belongs to the helicase family. UvrD subfamily.</text>
</comment>
<sequence length="761" mass="86495">MDVLERLLSELDEQQREAVAAPDGPIMVFAGAGSGKTRVLTYRIAYLLLARRVPAHRIFAVTFTNKAADEIRQRLEGLVGHAVEAMWLGTFHAACARMLRQHGLTVGLPANFIIYDEDDQRNLLKAIARDLNLDTDRYPVSAIHAAISDAKTAMVTPEELAEIAETPFQEVVARVYRRYQDALRQAKAVDFDDLLWLALKMLQGHPSVADYYQTRFLHVLVDEYQDVNRIQHELTLLLAAKHRNLFVIGDDDQNIFSWRGSDVRLMLELPKRFPDLRVFTLERNYRSTQLILDTAWHVIRRNRYRHEKRLRAVRAGGEPVILFRAQDDHEEAAFVASVVTGWVREGKYRYGDFAVIYRVNAQSRPFEETFIRWGIPYRVVGALRFYERREIKDIIAYLRLIVNPADEVSLQRVINLPPRGIGERTVERLRAFAAQTRTPVLEVVWSGEALAQLDARARTAVKAFGDLLRTLQTQAQTLTLPQLIEHIVNAIGYADYIAKTEDRLRGQERMENLAQLVAAAERQFGAGPAAQTLPLFLEQLALLSPQDETDWHSESVTLITAHSAKGLEFPVVFIVGLEEGLFPHARSVDDAWQLEEERRLFYVALTRAKDYAFLTYAQRRGWLTGKWGETRYAPTDPSRFWDELPQSLVDEWRGVPTPQGFLRMEAPTPTGIRSETDVRQLARAVAQRSAAAPSTPAVIGNIRKRLSPDEVRVGMRVRHQKFGDGKIVALDDDGIVVVQFDDATVGKKRLALAYAPLEPLR</sequence>
<dbReference type="GO" id="GO:0016887">
    <property type="term" value="F:ATP hydrolysis activity"/>
    <property type="evidence" value="ECO:0007669"/>
    <property type="project" value="RHEA"/>
</dbReference>
<feature type="domain" description="UvrD-like helicase C-terminal" evidence="13">
    <location>
        <begin position="289"/>
        <end position="566"/>
    </location>
</feature>
<name>A0A2H5XEQ2_9BACT</name>
<evidence type="ECO:0000256" key="8">
    <source>
        <dbReference type="ARBA" id="ARBA00034617"/>
    </source>
</evidence>
<dbReference type="PANTHER" id="PTHR11070">
    <property type="entry name" value="UVRD / RECB / PCRA DNA HELICASE FAMILY MEMBER"/>
    <property type="match status" value="1"/>
</dbReference>
<dbReference type="InterPro" id="IPR014017">
    <property type="entry name" value="DNA_helicase_UvrD-like_C"/>
</dbReference>
<dbReference type="Gene3D" id="1.10.486.10">
    <property type="entry name" value="PCRA, domain 4"/>
    <property type="match status" value="1"/>
</dbReference>
<dbReference type="AlphaFoldDB" id="A0A2H5XEQ2"/>
<dbReference type="PANTHER" id="PTHR11070:SF2">
    <property type="entry name" value="ATP-DEPENDENT DNA HELICASE SRS2"/>
    <property type="match status" value="1"/>
</dbReference>
<dbReference type="Pfam" id="PF13361">
    <property type="entry name" value="UvrD_C"/>
    <property type="match status" value="1"/>
</dbReference>
<dbReference type="GO" id="GO:0005524">
    <property type="term" value="F:ATP binding"/>
    <property type="evidence" value="ECO:0007669"/>
    <property type="project" value="UniProtKB-UniRule"/>
</dbReference>
<dbReference type="PROSITE" id="PS51198">
    <property type="entry name" value="UVRD_HELICASE_ATP_BIND"/>
    <property type="match status" value="1"/>
</dbReference>
<keyword evidence="4 11" id="KW-0347">Helicase</keyword>
<comment type="caution">
    <text evidence="14">The sequence shown here is derived from an EMBL/GenBank/DDBJ whole genome shotgun (WGS) entry which is preliminary data.</text>
</comment>
<dbReference type="CDD" id="cd18807">
    <property type="entry name" value="SF1_C_UvrD"/>
    <property type="match status" value="1"/>
</dbReference>
<dbReference type="FunFam" id="1.10.486.10:FF:000003">
    <property type="entry name" value="ATP-dependent DNA helicase"/>
    <property type="match status" value="1"/>
</dbReference>
<dbReference type="GO" id="GO:0033202">
    <property type="term" value="C:DNA helicase complex"/>
    <property type="evidence" value="ECO:0007669"/>
    <property type="project" value="TreeGrafter"/>
</dbReference>
<evidence type="ECO:0000256" key="6">
    <source>
        <dbReference type="ARBA" id="ARBA00023125"/>
    </source>
</evidence>
<evidence type="ECO:0000256" key="3">
    <source>
        <dbReference type="ARBA" id="ARBA00022801"/>
    </source>
</evidence>
<comment type="catalytic activity">
    <reaction evidence="10">
        <text>ATP + H2O = ADP + phosphate + H(+)</text>
        <dbReference type="Rhea" id="RHEA:13065"/>
        <dbReference type="ChEBI" id="CHEBI:15377"/>
        <dbReference type="ChEBI" id="CHEBI:15378"/>
        <dbReference type="ChEBI" id="CHEBI:30616"/>
        <dbReference type="ChEBI" id="CHEBI:43474"/>
        <dbReference type="ChEBI" id="CHEBI:456216"/>
        <dbReference type="EC" id="5.6.2.4"/>
    </reaction>
</comment>
<dbReference type="InterPro" id="IPR014016">
    <property type="entry name" value="UvrD-like_ATP-bd"/>
</dbReference>
<evidence type="ECO:0000256" key="7">
    <source>
        <dbReference type="ARBA" id="ARBA00023235"/>
    </source>
</evidence>
<evidence type="ECO:0000259" key="12">
    <source>
        <dbReference type="PROSITE" id="PS51198"/>
    </source>
</evidence>
<keyword evidence="5 11" id="KW-0067">ATP-binding</keyword>
<keyword evidence="6" id="KW-0238">DNA-binding</keyword>
<evidence type="ECO:0000313" key="15">
    <source>
        <dbReference type="Proteomes" id="UP000236173"/>
    </source>
</evidence>
<dbReference type="InterPro" id="IPR013986">
    <property type="entry name" value="DExx_box_DNA_helicase_dom_sf"/>
</dbReference>
<keyword evidence="2 11" id="KW-0547">Nucleotide-binding</keyword>
<evidence type="ECO:0000259" key="13">
    <source>
        <dbReference type="PROSITE" id="PS51217"/>
    </source>
</evidence>
<dbReference type="CDD" id="cd17932">
    <property type="entry name" value="DEXQc_UvrD"/>
    <property type="match status" value="1"/>
</dbReference>
<organism evidence="14 15">
    <name type="scientific">Candidatus Fervidibacter japonicus</name>
    <dbReference type="NCBI Taxonomy" id="2035412"/>
    <lineage>
        <taxon>Bacteria</taxon>
        <taxon>Candidatus Fervidibacterota</taxon>
        <taxon>Candidatus Fervidibacter</taxon>
    </lineage>
</organism>
<dbReference type="PROSITE" id="PS51217">
    <property type="entry name" value="UVRD_HELICASE_CTER"/>
    <property type="match status" value="1"/>
</dbReference>
<dbReference type="EMBL" id="BEHT01000033">
    <property type="protein sequence ID" value="GBC99652.1"/>
    <property type="molecule type" value="Genomic_DNA"/>
</dbReference>
<reference evidence="15" key="1">
    <citation type="submission" date="2017-09" db="EMBL/GenBank/DDBJ databases">
        <title>Metaegenomics of thermophilic ammonia-oxidizing enrichment culture.</title>
        <authorList>
            <person name="Kato S."/>
            <person name="Suzuki K."/>
        </authorList>
    </citation>
    <scope>NUCLEOTIDE SEQUENCE [LARGE SCALE GENOMIC DNA]</scope>
</reference>
<evidence type="ECO:0000256" key="1">
    <source>
        <dbReference type="ARBA" id="ARBA00009922"/>
    </source>
</evidence>
<evidence type="ECO:0000256" key="5">
    <source>
        <dbReference type="ARBA" id="ARBA00022840"/>
    </source>
</evidence>
<feature type="binding site" evidence="11">
    <location>
        <begin position="30"/>
        <end position="37"/>
    </location>
    <ligand>
        <name>ATP</name>
        <dbReference type="ChEBI" id="CHEBI:30616"/>
    </ligand>
</feature>
<dbReference type="GO" id="GO:0043138">
    <property type="term" value="F:3'-5' DNA helicase activity"/>
    <property type="evidence" value="ECO:0007669"/>
    <property type="project" value="UniProtKB-EC"/>
</dbReference>
<evidence type="ECO:0000256" key="11">
    <source>
        <dbReference type="PROSITE-ProRule" id="PRU00560"/>
    </source>
</evidence>
<dbReference type="EC" id="5.6.2.4" evidence="9"/>
<comment type="catalytic activity">
    <reaction evidence="8">
        <text>Couples ATP hydrolysis with the unwinding of duplex DNA by translocating in the 3'-5' direction.</text>
        <dbReference type="EC" id="5.6.2.4"/>
    </reaction>
</comment>
<dbReference type="GO" id="GO:0003677">
    <property type="term" value="F:DNA binding"/>
    <property type="evidence" value="ECO:0007669"/>
    <property type="project" value="UniProtKB-KW"/>
</dbReference>
<dbReference type="SUPFAM" id="SSF52540">
    <property type="entry name" value="P-loop containing nucleoside triphosphate hydrolases"/>
    <property type="match status" value="1"/>
</dbReference>
<dbReference type="GO" id="GO:0000725">
    <property type="term" value="P:recombinational repair"/>
    <property type="evidence" value="ECO:0007669"/>
    <property type="project" value="TreeGrafter"/>
</dbReference>
<dbReference type="GO" id="GO:0009314">
    <property type="term" value="P:response to radiation"/>
    <property type="evidence" value="ECO:0007669"/>
    <property type="project" value="UniProtKB-ARBA"/>
</dbReference>
<dbReference type="Gene3D" id="3.40.50.300">
    <property type="entry name" value="P-loop containing nucleotide triphosphate hydrolases"/>
    <property type="match status" value="2"/>
</dbReference>
<evidence type="ECO:0000256" key="9">
    <source>
        <dbReference type="ARBA" id="ARBA00034808"/>
    </source>
</evidence>
<evidence type="ECO:0000256" key="4">
    <source>
        <dbReference type="ARBA" id="ARBA00022806"/>
    </source>
</evidence>
<evidence type="ECO:0000256" key="2">
    <source>
        <dbReference type="ARBA" id="ARBA00022741"/>
    </source>
</evidence>
<dbReference type="Gene3D" id="1.10.10.160">
    <property type="match status" value="1"/>
</dbReference>
<proteinExistence type="inferred from homology"/>
<dbReference type="InterPro" id="IPR000212">
    <property type="entry name" value="DNA_helicase_UvrD/REP"/>
</dbReference>
<evidence type="ECO:0000256" key="10">
    <source>
        <dbReference type="ARBA" id="ARBA00048988"/>
    </source>
</evidence>
<dbReference type="FunFam" id="1.10.10.160:FF:000001">
    <property type="entry name" value="ATP-dependent DNA helicase"/>
    <property type="match status" value="1"/>
</dbReference>
<feature type="domain" description="UvrD-like helicase ATP-binding" evidence="12">
    <location>
        <begin position="9"/>
        <end position="288"/>
    </location>
</feature>
<dbReference type="InterPro" id="IPR027417">
    <property type="entry name" value="P-loop_NTPase"/>
</dbReference>
<dbReference type="Proteomes" id="UP000236173">
    <property type="component" value="Unassembled WGS sequence"/>
</dbReference>